<feature type="transmembrane region" description="Helical" evidence="1">
    <location>
        <begin position="12"/>
        <end position="31"/>
    </location>
</feature>
<keyword evidence="1" id="KW-1133">Transmembrane helix</keyword>
<name>A0A6G8F3I4_9BACT</name>
<reference evidence="3" key="1">
    <citation type="journal article" date="2020" name="J. ISSAAS">
        <title>Lactobacilli and other gastrointestinal microbiota of Peromyscus leucopus, reservoir host for agents of Lyme disease and other zoonoses in North America.</title>
        <authorList>
            <person name="Milovic A."/>
            <person name="Bassam K."/>
            <person name="Shao H."/>
            <person name="Chatzistamou I."/>
            <person name="Tufts D.M."/>
            <person name="Diuk-Wasser M."/>
            <person name="Barbour A.G."/>
        </authorList>
    </citation>
    <scope>NUCLEOTIDE SEQUENCE</scope>
    <source>
        <strain evidence="3">LL71</strain>
    </source>
</reference>
<feature type="transmembrane region" description="Helical" evidence="1">
    <location>
        <begin position="389"/>
        <end position="411"/>
    </location>
</feature>
<dbReference type="InterPro" id="IPR003607">
    <property type="entry name" value="HD/PDEase_dom"/>
</dbReference>
<dbReference type="PANTHER" id="PTHR36442:SF1">
    <property type="entry name" value="CYCLIC-DI-AMP PHOSPHODIESTERASE PGPH"/>
    <property type="match status" value="1"/>
</dbReference>
<dbReference type="Pfam" id="PF07697">
    <property type="entry name" value="7TMR-HDED"/>
    <property type="match status" value="1"/>
</dbReference>
<feature type="transmembrane region" description="Helical" evidence="1">
    <location>
        <begin position="323"/>
        <end position="340"/>
    </location>
</feature>
<feature type="transmembrane region" description="Helical" evidence="1">
    <location>
        <begin position="423"/>
        <end position="444"/>
    </location>
</feature>
<dbReference type="SMART" id="SM00471">
    <property type="entry name" value="HDc"/>
    <property type="match status" value="1"/>
</dbReference>
<sequence length="699" mass="78646">MWNKVFSQLNLLRFGLAITSVAIILLILPRADHQSFSFEQNQPWKYPLLTADFDTPILRDSASQRKMRDSIDKVFVPFVKRDFNAEKANTERFAQLIDNYASPKEKSLLVSLLKKTFNEGVLDSELFDNVANRRNHDLRLVEPDGKESTTVVAVNAASMLSPARAFMQIDSAFNHELHNSEAHLSPELSKALNMCLVPNILLDSATDYKFRSQENLNITGAMGVIKKGQRIVDRGEIITPQIFTNLNTYIDMMNTRQQESHSHTYFLLGQGIYIIIIYMLLYGFMSLYRSRFFSDIRQMVFLMSFITLFVVFSIVMFEYVANGIYLVPFAALPVIILVFFDSRTAIFALLATVLIATLVATYQFQFIFMELCVGLTATFSIQQLSRRSQLLRTALLSFIAYTASYFAICLLSEGNLSQFQIRTIGIFAINSVILSFAYILILIIEKVFGFTSTVTLVELSDINSPLLRRLAEEAPGTFQHSMQVSTLAAEAARAIGANTTLVRTGALYHDIGKMKSPIFFTENQHGVNPHAGLDPETSAHKIISHVTDGLAMASKEKIPSVIRAFIAQHHGKGITKYFYNTAVNENPDVVIDKSKFQYPGPNPQTKETAILMMADSVEAASRSLKEYTPEAISNLVDKIIDSQIEDGLLKEAPISFRDVETVKDTFKKRLSTIYHSRVVYPEMNKDTATAEATEHEKTN</sequence>
<dbReference type="PANTHER" id="PTHR36442">
    <property type="entry name" value="CYCLIC-DI-AMP PHOSPHODIESTERASE PGPH"/>
    <property type="match status" value="1"/>
</dbReference>
<dbReference type="EMBL" id="MT002444">
    <property type="protein sequence ID" value="QIM10859.1"/>
    <property type="molecule type" value="Genomic_DNA"/>
</dbReference>
<dbReference type="CDD" id="cd00077">
    <property type="entry name" value="HDc"/>
    <property type="match status" value="1"/>
</dbReference>
<evidence type="ECO:0000313" key="3">
    <source>
        <dbReference type="EMBL" id="QIM10859.1"/>
    </source>
</evidence>
<feature type="transmembrane region" description="Helical" evidence="1">
    <location>
        <begin position="265"/>
        <end position="288"/>
    </location>
</feature>
<keyword evidence="1" id="KW-0812">Transmembrane</keyword>
<dbReference type="SUPFAM" id="SSF109604">
    <property type="entry name" value="HD-domain/PDEase-like"/>
    <property type="match status" value="1"/>
</dbReference>
<keyword evidence="1" id="KW-0472">Membrane</keyword>
<evidence type="ECO:0000256" key="1">
    <source>
        <dbReference type="SAM" id="Phobius"/>
    </source>
</evidence>
<feature type="domain" description="HD/PDEase" evidence="2">
    <location>
        <begin position="473"/>
        <end position="629"/>
    </location>
</feature>
<feature type="transmembrane region" description="Helical" evidence="1">
    <location>
        <begin position="347"/>
        <end position="369"/>
    </location>
</feature>
<dbReference type="InterPro" id="IPR006674">
    <property type="entry name" value="HD_domain"/>
</dbReference>
<dbReference type="InterPro" id="IPR011621">
    <property type="entry name" value="Metal-dep_PHydrolase_7TM_intra"/>
</dbReference>
<accession>A0A6G8F3I4</accession>
<dbReference type="Pfam" id="PF07698">
    <property type="entry name" value="7TM-7TMR_HD"/>
    <property type="match status" value="1"/>
</dbReference>
<dbReference type="NCBIfam" id="TIGR00277">
    <property type="entry name" value="HDIG"/>
    <property type="match status" value="1"/>
</dbReference>
<dbReference type="InterPro" id="IPR011624">
    <property type="entry name" value="Metal-dep_PHydrolase_7TM_extra"/>
</dbReference>
<proteinExistence type="predicted"/>
<dbReference type="InterPro" id="IPR006675">
    <property type="entry name" value="HDIG_dom"/>
</dbReference>
<feature type="transmembrane region" description="Helical" evidence="1">
    <location>
        <begin position="300"/>
        <end position="317"/>
    </location>
</feature>
<dbReference type="Pfam" id="PF01966">
    <property type="entry name" value="HD"/>
    <property type="match status" value="1"/>
</dbReference>
<gene>
    <name evidence="3" type="ORF">Muribac1_0680</name>
</gene>
<protein>
    <submittedName>
        <fullName evidence="3">HDIG domain-containing protein</fullName>
    </submittedName>
</protein>
<organism evidence="3">
    <name type="scientific">uncultured Muribaculaceae bacterium</name>
    <dbReference type="NCBI Taxonomy" id="2301481"/>
    <lineage>
        <taxon>Bacteria</taxon>
        <taxon>Pseudomonadati</taxon>
        <taxon>Bacteroidota</taxon>
        <taxon>Bacteroidia</taxon>
        <taxon>Bacteroidales</taxon>
        <taxon>Muribaculaceae</taxon>
        <taxon>environmental samples</taxon>
    </lineage>
</organism>
<evidence type="ECO:0000259" key="2">
    <source>
        <dbReference type="SMART" id="SM00471"/>
    </source>
</evidence>
<dbReference type="InterPro" id="IPR052722">
    <property type="entry name" value="PgpH_phosphodiesterase"/>
</dbReference>
<dbReference type="AlphaFoldDB" id="A0A6G8F3I4"/>
<dbReference type="Gene3D" id="1.10.3210.10">
    <property type="entry name" value="Hypothetical protein af1432"/>
    <property type="match status" value="1"/>
</dbReference>